<dbReference type="InterPro" id="IPR053853">
    <property type="entry name" value="FitA-like_RHH"/>
</dbReference>
<dbReference type="RefSeq" id="WP_158259432.1">
    <property type="nucleotide sequence ID" value="NZ_PVTT01000003.1"/>
</dbReference>
<dbReference type="Pfam" id="PF22513">
    <property type="entry name" value="FitA-like_RHH"/>
    <property type="match status" value="1"/>
</dbReference>
<reference evidence="3 4" key="1">
    <citation type="submission" date="2018-03" db="EMBL/GenBank/DDBJ databases">
        <title>Genomic Encyclopedia of Archaeal and Bacterial Type Strains, Phase II (KMG-II): from individual species to whole genera.</title>
        <authorList>
            <person name="Goeker M."/>
        </authorList>
    </citation>
    <scope>NUCLEOTIDE SEQUENCE [LARGE SCALE GENOMIC DNA]</scope>
    <source>
        <strain evidence="3 4">DSM 29318</strain>
    </source>
</reference>
<dbReference type="AlphaFoldDB" id="A0A2T0WZG0"/>
<evidence type="ECO:0000313" key="3">
    <source>
        <dbReference type="EMBL" id="PRY92025.1"/>
    </source>
</evidence>
<evidence type="ECO:0000256" key="1">
    <source>
        <dbReference type="SAM" id="MobiDB-lite"/>
    </source>
</evidence>
<comment type="caution">
    <text evidence="3">The sequence shown here is derived from an EMBL/GenBank/DDBJ whole genome shotgun (WGS) entry which is preliminary data.</text>
</comment>
<protein>
    <recommendedName>
        <fullName evidence="2">Antitoxin FitA-like ribbon-helix-helix domain-containing protein</fullName>
    </recommendedName>
</protein>
<dbReference type="GO" id="GO:0006355">
    <property type="term" value="P:regulation of DNA-templated transcription"/>
    <property type="evidence" value="ECO:0007669"/>
    <property type="project" value="InterPro"/>
</dbReference>
<sequence>MGQLIVRNLDEWVVAALKAQAKANGRSAEAEHRRILEEAVAGTRRGAELARWKALAGDVRRRSRPAAGEGGDAISIVRGMRDGRP</sequence>
<dbReference type="Proteomes" id="UP000238801">
    <property type="component" value="Unassembled WGS sequence"/>
</dbReference>
<feature type="region of interest" description="Disordered" evidence="1">
    <location>
        <begin position="63"/>
        <end position="85"/>
    </location>
</feature>
<gene>
    <name evidence="3" type="ORF">BCF33_2718</name>
</gene>
<feature type="domain" description="Antitoxin FitA-like ribbon-helix-helix" evidence="2">
    <location>
        <begin position="3"/>
        <end position="40"/>
    </location>
</feature>
<accession>A0A2T0WZG0</accession>
<evidence type="ECO:0000259" key="2">
    <source>
        <dbReference type="Pfam" id="PF22513"/>
    </source>
</evidence>
<name>A0A2T0WZG0_9RHOB</name>
<dbReference type="EMBL" id="PVTT01000003">
    <property type="protein sequence ID" value="PRY92025.1"/>
    <property type="molecule type" value="Genomic_DNA"/>
</dbReference>
<proteinExistence type="predicted"/>
<organism evidence="3 4">
    <name type="scientific">Hasllibacter halocynthiae</name>
    <dbReference type="NCBI Taxonomy" id="595589"/>
    <lineage>
        <taxon>Bacteria</taxon>
        <taxon>Pseudomonadati</taxon>
        <taxon>Pseudomonadota</taxon>
        <taxon>Alphaproteobacteria</taxon>
        <taxon>Rhodobacterales</taxon>
        <taxon>Roseobacteraceae</taxon>
        <taxon>Hasllibacter</taxon>
    </lineage>
</organism>
<dbReference type="InterPro" id="IPR013321">
    <property type="entry name" value="Arc_rbn_hlx_hlx"/>
</dbReference>
<dbReference type="InterPro" id="IPR010985">
    <property type="entry name" value="Ribbon_hlx_hlx"/>
</dbReference>
<evidence type="ECO:0000313" key="4">
    <source>
        <dbReference type="Proteomes" id="UP000238801"/>
    </source>
</evidence>
<dbReference type="OrthoDB" id="2389872at2"/>
<dbReference type="SUPFAM" id="SSF47598">
    <property type="entry name" value="Ribbon-helix-helix"/>
    <property type="match status" value="1"/>
</dbReference>
<keyword evidence="4" id="KW-1185">Reference proteome</keyword>
<dbReference type="Gene3D" id="1.10.1220.10">
    <property type="entry name" value="Met repressor-like"/>
    <property type="match status" value="1"/>
</dbReference>